<dbReference type="NCBIfam" id="TIGR01446">
    <property type="entry name" value="DnaD_dom"/>
    <property type="match status" value="1"/>
</dbReference>
<proteinExistence type="inferred from homology"/>
<comment type="similarity">
    <text evidence="1">Belongs to the DnaB/DnaD family.</text>
</comment>
<evidence type="ECO:0000259" key="2">
    <source>
        <dbReference type="Pfam" id="PF07261"/>
    </source>
</evidence>
<dbReference type="PANTHER" id="PTHR37293">
    <property type="entry name" value="PHAGE REPLICATION PROTEIN-RELATED"/>
    <property type="match status" value="1"/>
</dbReference>
<sequence>MNGNILLNERPLIVVPTLAKLLGTNESIILQQIHYWLQRSKHIKLGQKWVYLTYDQLVEQIPFISKSTIKRAILKLENKGYLTSQNFNKLKLDKTKWYTINYENLNELKDDGICDDLIFMEEEPVSSDQPEQVVCSNGAVDVLNMDSPCVQSEQSSGSTWHVEEFNLNTPIPKITTEITTKITSETSSSSKDLQQTNEKEDPYRFFEQNGFGTIGSFIADKIKAWCIDLSDELVIEAMKLAVENSSKRWNYVEAVLRDWVDKGHQTLDDVYAARIAYKQQTRDPSIKKPTRQELLPDWFHNRGQGKEPVHNPSFEEKKRLFEERLKKPRVDSDIQTLDTKPAPLCYSRILNNNILPV</sequence>
<gene>
    <name evidence="3" type="ORF">ACFSFW_15930</name>
</gene>
<comment type="caution">
    <text evidence="3">The sequence shown here is derived from an EMBL/GenBank/DDBJ whole genome shotgun (WGS) entry which is preliminary data.</text>
</comment>
<keyword evidence="4" id="KW-1185">Reference proteome</keyword>
<dbReference type="EMBL" id="JBHUEK010000025">
    <property type="protein sequence ID" value="MFD1780156.1"/>
    <property type="molecule type" value="Genomic_DNA"/>
</dbReference>
<dbReference type="InterPro" id="IPR034829">
    <property type="entry name" value="DnaD-like_sf"/>
</dbReference>
<dbReference type="RefSeq" id="WP_388039712.1">
    <property type="nucleotide sequence ID" value="NZ_JBHUEK010000025.1"/>
</dbReference>
<evidence type="ECO:0000313" key="4">
    <source>
        <dbReference type="Proteomes" id="UP001597227"/>
    </source>
</evidence>
<evidence type="ECO:0000313" key="3">
    <source>
        <dbReference type="EMBL" id="MFD1780156.1"/>
    </source>
</evidence>
<dbReference type="PANTHER" id="PTHR37293:SF9">
    <property type="entry name" value="PHI ETA ORF 22-LIKE PROTEIN"/>
    <property type="match status" value="1"/>
</dbReference>
<dbReference type="Gene3D" id="1.10.10.630">
    <property type="entry name" value="DnaD domain-like"/>
    <property type="match status" value="1"/>
</dbReference>
<dbReference type="Proteomes" id="UP001597227">
    <property type="component" value="Unassembled WGS sequence"/>
</dbReference>
<evidence type="ECO:0000256" key="1">
    <source>
        <dbReference type="ARBA" id="ARBA00093462"/>
    </source>
</evidence>
<dbReference type="InterPro" id="IPR006343">
    <property type="entry name" value="DnaB/C_C"/>
</dbReference>
<reference evidence="4" key="1">
    <citation type="journal article" date="2019" name="Int. J. Syst. Evol. Microbiol.">
        <title>The Global Catalogue of Microorganisms (GCM) 10K type strain sequencing project: providing services to taxonomists for standard genome sequencing and annotation.</title>
        <authorList>
            <consortium name="The Broad Institute Genomics Platform"/>
            <consortium name="The Broad Institute Genome Sequencing Center for Infectious Disease"/>
            <person name="Wu L."/>
            <person name="Ma J."/>
        </authorList>
    </citation>
    <scope>NUCLEOTIDE SEQUENCE [LARGE SCALE GENOMIC DNA]</scope>
    <source>
        <strain evidence="4">CCUG 15531</strain>
    </source>
</reference>
<dbReference type="InterPro" id="IPR053162">
    <property type="entry name" value="DnaD"/>
</dbReference>
<organism evidence="3 4">
    <name type="scientific">Fredinandcohnia salidurans</name>
    <dbReference type="NCBI Taxonomy" id="2595041"/>
    <lineage>
        <taxon>Bacteria</taxon>
        <taxon>Bacillati</taxon>
        <taxon>Bacillota</taxon>
        <taxon>Bacilli</taxon>
        <taxon>Bacillales</taxon>
        <taxon>Bacillaceae</taxon>
        <taxon>Fredinandcohnia</taxon>
    </lineage>
</organism>
<name>A0ABW4MR67_9BACI</name>
<feature type="domain" description="DnaB/C C-terminal" evidence="2">
    <location>
        <begin position="203"/>
        <end position="272"/>
    </location>
</feature>
<dbReference type="SUPFAM" id="SSF158499">
    <property type="entry name" value="DnaD domain-like"/>
    <property type="match status" value="1"/>
</dbReference>
<dbReference type="Pfam" id="PF07261">
    <property type="entry name" value="DnaB_2"/>
    <property type="match status" value="1"/>
</dbReference>
<protein>
    <submittedName>
        <fullName evidence="3">DnaD domain-containing protein</fullName>
    </submittedName>
</protein>
<accession>A0ABW4MR67</accession>